<dbReference type="RefSeq" id="WP_320883258.1">
    <property type="nucleotide sequence ID" value="NZ_JALDAW010000011.1"/>
</dbReference>
<sequence>MKNNLKNLTLTAMFLALGMVLPFFTGQIPQIGSMLLPMHLPVFICALICGWQYGLPMAFLLPLLRSMLFGMPPIYPTALAMAFELAAYAFVSGYLYENSKWQCVKALYKCLCAAMIAGRIVWGIAQMLLLGISGTAFTFQAFMAGALLNAVPGIAVQLMLIPAVMAALNRAKVLPFKHEMKQTAGSMANS</sequence>
<name>A0AB35ULF7_9FIRM</name>
<proteinExistence type="predicted"/>
<accession>A0AB35ULF7</accession>
<dbReference type="EMBL" id="JALDAW010000011">
    <property type="protein sequence ID" value="MDY5167567.1"/>
    <property type="molecule type" value="Genomic_DNA"/>
</dbReference>
<keyword evidence="1" id="KW-0472">Membrane</keyword>
<reference evidence="2" key="1">
    <citation type="submission" date="2022-03" db="EMBL/GenBank/DDBJ databases">
        <title>First case of bacteraemia caused by Dielma fastidiosa in a patient hospitalised with diverticulitis.</title>
        <authorList>
            <person name="Forman-Ankjaer B."/>
            <person name="Hvid-Jensen F."/>
            <person name="Kobel C.M."/>
            <person name="Greve T."/>
        </authorList>
    </citation>
    <scope>NUCLEOTIDE SEQUENCE</scope>
    <source>
        <strain evidence="2">AUH_DF_2021</strain>
    </source>
</reference>
<feature type="transmembrane region" description="Helical" evidence="1">
    <location>
        <begin position="6"/>
        <end position="24"/>
    </location>
</feature>
<keyword evidence="1" id="KW-1133">Transmembrane helix</keyword>
<keyword evidence="1" id="KW-0812">Transmembrane</keyword>
<feature type="transmembrane region" description="Helical" evidence="1">
    <location>
        <begin position="108"/>
        <end position="129"/>
    </location>
</feature>
<dbReference type="Proteomes" id="UP001276902">
    <property type="component" value="Unassembled WGS sequence"/>
</dbReference>
<dbReference type="Gene3D" id="1.10.1760.20">
    <property type="match status" value="1"/>
</dbReference>
<feature type="transmembrane region" description="Helical" evidence="1">
    <location>
        <begin position="141"/>
        <end position="168"/>
    </location>
</feature>
<feature type="transmembrane region" description="Helical" evidence="1">
    <location>
        <begin position="74"/>
        <end position="96"/>
    </location>
</feature>
<evidence type="ECO:0000313" key="3">
    <source>
        <dbReference type="Proteomes" id="UP001276902"/>
    </source>
</evidence>
<evidence type="ECO:0000256" key="1">
    <source>
        <dbReference type="SAM" id="Phobius"/>
    </source>
</evidence>
<gene>
    <name evidence="2" type="ORF">MQE39_05450</name>
</gene>
<evidence type="ECO:0000313" key="2">
    <source>
        <dbReference type="EMBL" id="MDY5167567.1"/>
    </source>
</evidence>
<dbReference type="Pfam" id="PF12822">
    <property type="entry name" value="ECF_trnsprt"/>
    <property type="match status" value="1"/>
</dbReference>
<organism evidence="2 3">
    <name type="scientific">Dielma fastidiosa</name>
    <dbReference type="NCBI Taxonomy" id="1034346"/>
    <lineage>
        <taxon>Bacteria</taxon>
        <taxon>Bacillati</taxon>
        <taxon>Bacillota</taxon>
        <taxon>Erysipelotrichia</taxon>
        <taxon>Erysipelotrichales</taxon>
        <taxon>Erysipelotrichaceae</taxon>
        <taxon>Dielma</taxon>
    </lineage>
</organism>
<comment type="caution">
    <text evidence="2">The sequence shown here is derived from an EMBL/GenBank/DDBJ whole genome shotgun (WGS) entry which is preliminary data.</text>
</comment>
<feature type="transmembrane region" description="Helical" evidence="1">
    <location>
        <begin position="36"/>
        <end position="54"/>
    </location>
</feature>
<dbReference type="GO" id="GO:0022857">
    <property type="term" value="F:transmembrane transporter activity"/>
    <property type="evidence" value="ECO:0007669"/>
    <property type="project" value="InterPro"/>
</dbReference>
<dbReference type="InterPro" id="IPR024529">
    <property type="entry name" value="ECF_trnsprt_substrate-spec"/>
</dbReference>
<dbReference type="AlphaFoldDB" id="A0AB35ULF7"/>
<protein>
    <submittedName>
        <fullName evidence="2">ECF transporter S component</fullName>
    </submittedName>
</protein>